<dbReference type="RefSeq" id="XP_003676757.1">
    <property type="nucleotide sequence ID" value="XM_003676709.1"/>
</dbReference>
<keyword evidence="4" id="KW-1185">Reference proteome</keyword>
<dbReference type="InterPro" id="IPR038235">
    <property type="entry name" value="RGI1_sf"/>
</dbReference>
<dbReference type="GeneID" id="96904029"/>
<dbReference type="OrthoDB" id="4082176at2759"/>
<dbReference type="Pfam" id="PF10843">
    <property type="entry name" value="RGI1"/>
    <property type="match status" value="1"/>
</dbReference>
<name>G0VFY1_NAUCA</name>
<dbReference type="HOGENOM" id="CLU_118207_0_0_1"/>
<dbReference type="EMBL" id="HE576756">
    <property type="protein sequence ID" value="CCC70400.1"/>
    <property type="molecule type" value="Genomic_DNA"/>
</dbReference>
<organism evidence="3 4">
    <name type="scientific">Naumovozyma castellii</name>
    <name type="common">Yeast</name>
    <name type="synonym">Saccharomyces castellii</name>
    <dbReference type="NCBI Taxonomy" id="27288"/>
    <lineage>
        <taxon>Eukaryota</taxon>
        <taxon>Fungi</taxon>
        <taxon>Dikarya</taxon>
        <taxon>Ascomycota</taxon>
        <taxon>Saccharomycotina</taxon>
        <taxon>Saccharomycetes</taxon>
        <taxon>Saccharomycetales</taxon>
        <taxon>Saccharomycetaceae</taxon>
        <taxon>Naumovozyma</taxon>
    </lineage>
</organism>
<dbReference type="Gene3D" id="3.40.1000.40">
    <property type="entry name" value="Respiratory growth induced protein 1"/>
    <property type="match status" value="1"/>
</dbReference>
<dbReference type="eggNOG" id="ENOG502RZ9F">
    <property type="taxonomic scope" value="Eukaryota"/>
</dbReference>
<dbReference type="OMA" id="WHYADES"/>
<dbReference type="GO" id="GO:0071944">
    <property type="term" value="C:cell periphery"/>
    <property type="evidence" value="ECO:0007669"/>
    <property type="project" value="EnsemblFungi"/>
</dbReference>
<reference key="2">
    <citation type="submission" date="2011-08" db="EMBL/GenBank/DDBJ databases">
        <title>Genome sequence of Naumovozyma castellii.</title>
        <authorList>
            <person name="Gordon J.L."/>
            <person name="Armisen D."/>
            <person name="Proux-Wera E."/>
            <person name="OhEigeartaigh S.S."/>
            <person name="Byrne K.P."/>
            <person name="Wolfe K.H."/>
        </authorList>
    </citation>
    <scope>NUCLEOTIDE SEQUENCE</scope>
    <source>
        <strain>Type strain:CBS 4309</strain>
    </source>
</reference>
<evidence type="ECO:0000256" key="1">
    <source>
        <dbReference type="ARBA" id="ARBA00003033"/>
    </source>
</evidence>
<dbReference type="KEGG" id="ncs:NCAS_0E03300"/>
<reference evidence="3 4" key="1">
    <citation type="journal article" date="2011" name="Proc. Natl. Acad. Sci. U.S.A.">
        <title>Evolutionary erosion of yeast sex chromosomes by mating-type switching accidents.</title>
        <authorList>
            <person name="Gordon J.L."/>
            <person name="Armisen D."/>
            <person name="Proux-Wera E."/>
            <person name="Oheigeartaigh S.S."/>
            <person name="Byrne K.P."/>
            <person name="Wolfe K.H."/>
        </authorList>
    </citation>
    <scope>NUCLEOTIDE SEQUENCE [LARGE SCALE GENOMIC DNA]</scope>
    <source>
        <strain evidence="4">ATCC 76901 / BCRC 22586 / CBS 4309 / NBRC 1992 / NRRL Y-12630</strain>
    </source>
</reference>
<evidence type="ECO:0008006" key="5">
    <source>
        <dbReference type="Google" id="ProtNLM"/>
    </source>
</evidence>
<dbReference type="Proteomes" id="UP000001640">
    <property type="component" value="Chromosome 5"/>
</dbReference>
<protein>
    <recommendedName>
        <fullName evidence="5">Respiratory growth induced protein 1</fullName>
    </recommendedName>
</protein>
<sequence length="158" mass="18659">MTKKDKGPKVTTVTTKSGEQLKVFEELDDFERYLREEVEDSKNVDNMHLQLNYYPPFVLHHIHDDPDNIKDTDNSHNKKFVRHLHQHVEKHLLKDIKEALQDPDLKFKDKSKDESFEGIVWHYAQDTQVKNKKFKVQVNVSCNHTDAMVAVDYQTMPL</sequence>
<dbReference type="InterPro" id="IPR022554">
    <property type="entry name" value="RGI1"/>
</dbReference>
<evidence type="ECO:0000313" key="3">
    <source>
        <dbReference type="EMBL" id="CCC70400.1"/>
    </source>
</evidence>
<comment type="function">
    <text evidence="1">Involved in the control of energetic metabolism and significantly contribute to cell fitness, especially under respiratory growth conditions.</text>
</comment>
<dbReference type="AlphaFoldDB" id="G0VFY1"/>
<gene>
    <name evidence="3" type="primary">NCAS0E03300</name>
    <name evidence="3" type="ordered locus">NCAS_0E03300</name>
</gene>
<accession>G0VFY1</accession>
<dbReference type="InParanoid" id="G0VFY1"/>
<comment type="similarity">
    <text evidence="2">Belongs to the RGI1 family.</text>
</comment>
<proteinExistence type="inferred from homology"/>
<dbReference type="GO" id="GO:0006112">
    <property type="term" value="P:energy reserve metabolic process"/>
    <property type="evidence" value="ECO:0007669"/>
    <property type="project" value="EnsemblFungi"/>
</dbReference>
<evidence type="ECO:0000313" key="4">
    <source>
        <dbReference type="Proteomes" id="UP000001640"/>
    </source>
</evidence>
<evidence type="ECO:0000256" key="2">
    <source>
        <dbReference type="ARBA" id="ARBA00009268"/>
    </source>
</evidence>